<accession>R4XGD7</accession>
<name>R4XGD7_TAPDE</name>
<evidence type="ECO:0000313" key="3">
    <source>
        <dbReference type="Proteomes" id="UP000013776"/>
    </source>
</evidence>
<dbReference type="Proteomes" id="UP000013776">
    <property type="component" value="Unassembled WGS sequence"/>
</dbReference>
<organism evidence="2 3">
    <name type="scientific">Taphrina deformans (strain PYCC 5710 / ATCC 11124 / CBS 356.35 / IMI 108563 / JCM 9778 / NBRC 8474)</name>
    <name type="common">Peach leaf curl fungus</name>
    <name type="synonym">Lalaria deformans</name>
    <dbReference type="NCBI Taxonomy" id="1097556"/>
    <lineage>
        <taxon>Eukaryota</taxon>
        <taxon>Fungi</taxon>
        <taxon>Dikarya</taxon>
        <taxon>Ascomycota</taxon>
        <taxon>Taphrinomycotina</taxon>
        <taxon>Taphrinomycetes</taxon>
        <taxon>Taphrinales</taxon>
        <taxon>Taphrinaceae</taxon>
        <taxon>Taphrina</taxon>
    </lineage>
</organism>
<evidence type="ECO:0008006" key="4">
    <source>
        <dbReference type="Google" id="ProtNLM"/>
    </source>
</evidence>
<gene>
    <name evidence="2" type="ORF">TAPDE_005527</name>
</gene>
<sequence length="403" mass="44805">MDFYSQQQYFTSAQLSSPISMQSMPDNESLLYAPELSSPFHSYAWQDPQLSALADSESMRRSISTPFLGDRAAMYTGYSYGTGNTSFDVDPCAVLSTLEAEEVVPASVNQSWKTNQEFWTPTHGNQPQATRARMPISTARPTMQRKHRPQPISTTMPRSFDSAVPHTAPIDRRVVRQNIERPVLSAKRSFEDFSDFSEPNADVLPYRHISTPVNKRTKSSQGFGRLSSSPFVDEPLFSPVYNDGLSLGLDPEQFLLSPSYSQTDFCSSPSYLLQNSHDNLQRYLLPDDTGRQDFLYNTPNSAPPIDIEGAWVNKYSSPRPMQTNASAKLSIPRNLNYDLSSPMRKTSSKPRRASTARAISFCNYTAADKKTILSGVAPSGSNKKAVGKVQEMTRSRSSVAIAV</sequence>
<dbReference type="AlphaFoldDB" id="R4XGD7"/>
<evidence type="ECO:0000256" key="1">
    <source>
        <dbReference type="SAM" id="MobiDB-lite"/>
    </source>
</evidence>
<dbReference type="EMBL" id="CAHR02000358">
    <property type="protein sequence ID" value="CCG84962.1"/>
    <property type="molecule type" value="Genomic_DNA"/>
</dbReference>
<protein>
    <recommendedName>
        <fullName evidence="4">Developmental regulatory protein wetA</fullName>
    </recommendedName>
</protein>
<dbReference type="OrthoDB" id="2575228at2759"/>
<reference evidence="2 3" key="1">
    <citation type="journal article" date="2013" name="MBio">
        <title>Genome sequencing of the plant pathogen Taphrina deformans, the causal agent of peach leaf curl.</title>
        <authorList>
            <person name="Cisse O.H."/>
            <person name="Almeida J.M.G.C.F."/>
            <person name="Fonseca A."/>
            <person name="Kumar A.A."/>
            <person name="Salojaervi J."/>
            <person name="Overmyer K."/>
            <person name="Hauser P.M."/>
            <person name="Pagni M."/>
        </authorList>
    </citation>
    <scope>NUCLEOTIDE SEQUENCE [LARGE SCALE GENOMIC DNA]</scope>
    <source>
        <strain evidence="3">PYCC 5710 / ATCC 11124 / CBS 356.35 / IMI 108563 / JCM 9778 / NBRC 8474</strain>
    </source>
</reference>
<dbReference type="VEuPathDB" id="FungiDB:TAPDE_005527"/>
<evidence type="ECO:0000313" key="2">
    <source>
        <dbReference type="EMBL" id="CCG84962.1"/>
    </source>
</evidence>
<feature type="region of interest" description="Disordered" evidence="1">
    <location>
        <begin position="140"/>
        <end position="164"/>
    </location>
</feature>
<comment type="caution">
    <text evidence="2">The sequence shown here is derived from an EMBL/GenBank/DDBJ whole genome shotgun (WGS) entry which is preliminary data.</text>
</comment>
<keyword evidence="3" id="KW-1185">Reference proteome</keyword>
<proteinExistence type="predicted"/>